<organism evidence="1">
    <name type="scientific">Rhizophora mucronata</name>
    <name type="common">Asiatic mangrove</name>
    <dbReference type="NCBI Taxonomy" id="61149"/>
    <lineage>
        <taxon>Eukaryota</taxon>
        <taxon>Viridiplantae</taxon>
        <taxon>Streptophyta</taxon>
        <taxon>Embryophyta</taxon>
        <taxon>Tracheophyta</taxon>
        <taxon>Spermatophyta</taxon>
        <taxon>Magnoliopsida</taxon>
        <taxon>eudicotyledons</taxon>
        <taxon>Gunneridae</taxon>
        <taxon>Pentapetalae</taxon>
        <taxon>rosids</taxon>
        <taxon>fabids</taxon>
        <taxon>Malpighiales</taxon>
        <taxon>Rhizophoraceae</taxon>
        <taxon>Rhizophora</taxon>
    </lineage>
</organism>
<evidence type="ECO:0000313" key="1">
    <source>
        <dbReference type="EMBL" id="MBX48058.1"/>
    </source>
</evidence>
<proteinExistence type="predicted"/>
<accession>A0A2P2NZW1</accession>
<reference evidence="1" key="1">
    <citation type="submission" date="2018-02" db="EMBL/GenBank/DDBJ databases">
        <title>Rhizophora mucronata_Transcriptome.</title>
        <authorList>
            <person name="Meera S.P."/>
            <person name="Sreeshan A."/>
            <person name="Augustine A."/>
        </authorList>
    </citation>
    <scope>NUCLEOTIDE SEQUENCE</scope>
    <source>
        <tissue evidence="1">Leaf</tissue>
    </source>
</reference>
<dbReference type="AlphaFoldDB" id="A0A2P2NZW1"/>
<protein>
    <submittedName>
        <fullName evidence="1">Uncharacterized protein</fullName>
    </submittedName>
</protein>
<name>A0A2P2NZW1_RHIMU</name>
<dbReference type="EMBL" id="GGEC01067574">
    <property type="protein sequence ID" value="MBX48058.1"/>
    <property type="molecule type" value="Transcribed_RNA"/>
</dbReference>
<sequence length="47" mass="5461">MAQQHCCILLKVEIVNKKRNLRCKKPRSCYTCLPLHSYGSVVLNDKK</sequence>